<protein>
    <submittedName>
        <fullName evidence="1">Relaxase</fullName>
    </submittedName>
</protein>
<evidence type="ECO:0000313" key="1">
    <source>
        <dbReference type="EMBL" id="EBS4548905.1"/>
    </source>
</evidence>
<organism evidence="1">
    <name type="scientific">Salmonella newport</name>
    <dbReference type="NCBI Taxonomy" id="108619"/>
    <lineage>
        <taxon>Bacteria</taxon>
        <taxon>Pseudomonadati</taxon>
        <taxon>Pseudomonadota</taxon>
        <taxon>Gammaproteobacteria</taxon>
        <taxon>Enterobacterales</taxon>
        <taxon>Enterobacteriaceae</taxon>
        <taxon>Salmonella</taxon>
    </lineage>
</organism>
<name>A0A5U9VT41_SALNE</name>
<reference evidence="1" key="1">
    <citation type="submission" date="2018-06" db="EMBL/GenBank/DDBJ databases">
        <authorList>
            <person name="Ashton P.M."/>
            <person name="Dallman T."/>
            <person name="Nair S."/>
            <person name="De Pinna E."/>
            <person name="Peters T."/>
            <person name="Grant K."/>
        </authorList>
    </citation>
    <scope>NUCLEOTIDE SEQUENCE [LARGE SCALE GENOMIC DNA]</scope>
    <source>
        <strain evidence="1">160804</strain>
    </source>
</reference>
<comment type="caution">
    <text evidence="1">The sequence shown here is derived from an EMBL/GenBank/DDBJ whole genome shotgun (WGS) entry which is preliminary data.</text>
</comment>
<dbReference type="Proteomes" id="UP000839885">
    <property type="component" value="Unassembled WGS sequence"/>
</dbReference>
<proteinExistence type="predicted"/>
<dbReference type="AlphaFoldDB" id="A0A5U9VT41"/>
<accession>A0A5U9VT41</accession>
<sequence>MIIRVRGYNDGFGEYLRTGKKQGITLHRDELDKRLILHGDLGITEQVVNAMPDNGDD</sequence>
<feature type="non-terminal residue" evidence="1">
    <location>
        <position position="57"/>
    </location>
</feature>
<dbReference type="EMBL" id="AAGVNP010000208">
    <property type="protein sequence ID" value="EBS4548905.1"/>
    <property type="molecule type" value="Genomic_DNA"/>
</dbReference>
<gene>
    <name evidence="1" type="ORF">DQK32_24035</name>
</gene>